<keyword evidence="5" id="KW-1133">Transmembrane helix</keyword>
<dbReference type="InterPro" id="IPR051539">
    <property type="entry name" value="T4SS-coupling_protein"/>
</dbReference>
<comment type="similarity">
    <text evidence="2">Belongs to the VirD4/TraG family.</text>
</comment>
<evidence type="ECO:0000256" key="6">
    <source>
        <dbReference type="ARBA" id="ARBA00023136"/>
    </source>
</evidence>
<sequence length="489" mass="51611">MDAKTATRLGQLARAVAGPQVGQVRDPGALVPGRVALPLGVSRSVPLWVSLERCVYVLGAARSGKGTLVVVPFILAAPGAVVTTSTRTDNLRLTAACRARMGPVEVFNLDGVGDLPHTVNWAPLEGCADPAVAQRRARTLVAATGMSGENAPWATTSASIVQALLHAAALEGRTIADVYTWSRSPAKADEAMRILETRGLGDAWHLTIAQVREEDPRMRANKWFGVDNAFAGLAVKSVRDRLVPTPAAAFDTSAFLARSGTCYMLARGADANSGAGAGTVGASTAGTVGGFYSLFLDHVTETARQLSQTSLGGRLDPPLTIVADELAHIDPWPAAVRMSAAGGGEGIQLVMVFQSRNQAAAAYGQHAEATMWDNATNVILGGGKSEDYLGALSRSLGEHEQTRTRTSFSSRDLFGRDTSVDAEWRPAVSVDELRRLPVGTALVIQDRTRPILTDLTPYWHGPHAPCTTASADWHAAHPGHVLTSRQVPA</sequence>
<evidence type="ECO:0000256" key="2">
    <source>
        <dbReference type="ARBA" id="ARBA00008806"/>
    </source>
</evidence>
<proteinExistence type="inferred from homology"/>
<dbReference type="PANTHER" id="PTHR37937:SF1">
    <property type="entry name" value="CONJUGATIVE TRANSFER: DNA TRANSPORT"/>
    <property type="match status" value="1"/>
</dbReference>
<dbReference type="PANTHER" id="PTHR37937">
    <property type="entry name" value="CONJUGATIVE TRANSFER: DNA TRANSPORT"/>
    <property type="match status" value="1"/>
</dbReference>
<dbReference type="AlphaFoldDB" id="A0A3M2JHC8"/>
<evidence type="ECO:0000256" key="5">
    <source>
        <dbReference type="ARBA" id="ARBA00022989"/>
    </source>
</evidence>
<gene>
    <name evidence="8" type="ORF">EBM89_05195</name>
</gene>
<dbReference type="OrthoDB" id="226701at2"/>
<dbReference type="RefSeq" id="WP_122148401.1">
    <property type="nucleotide sequence ID" value="NZ_RFFI01000019.1"/>
</dbReference>
<keyword evidence="9" id="KW-1185">Reference proteome</keyword>
<protein>
    <recommendedName>
        <fullName evidence="7">TraD/TraG TraM recognition site domain-containing protein</fullName>
    </recommendedName>
</protein>
<keyword evidence="6" id="KW-0472">Membrane</keyword>
<comment type="subcellular location">
    <subcellularLocation>
        <location evidence="1">Cell membrane</location>
        <topology evidence="1">Multi-pass membrane protein</topology>
    </subcellularLocation>
</comment>
<reference evidence="8 9" key="1">
    <citation type="submission" date="2018-10" db="EMBL/GenBank/DDBJ databases">
        <title>Isolation, diversity and antifungal activity of actinobacteria from wheat.</title>
        <authorList>
            <person name="Han C."/>
        </authorList>
    </citation>
    <scope>NUCLEOTIDE SEQUENCE [LARGE SCALE GENOMIC DNA]</scope>
    <source>
        <strain evidence="8 9">NEAU-YY56</strain>
    </source>
</reference>
<dbReference type="SUPFAM" id="SSF52540">
    <property type="entry name" value="P-loop containing nucleoside triphosphate hydrolases"/>
    <property type="match status" value="1"/>
</dbReference>
<dbReference type="Gene3D" id="3.40.50.300">
    <property type="entry name" value="P-loop containing nucleotide triphosphate hydrolases"/>
    <property type="match status" value="1"/>
</dbReference>
<evidence type="ECO:0000256" key="1">
    <source>
        <dbReference type="ARBA" id="ARBA00004651"/>
    </source>
</evidence>
<keyword evidence="4" id="KW-0812">Transmembrane</keyword>
<feature type="domain" description="TraD/TraG TraM recognition site" evidence="7">
    <location>
        <begin position="318"/>
        <end position="437"/>
    </location>
</feature>
<dbReference type="InterPro" id="IPR003688">
    <property type="entry name" value="TraG/VirD4"/>
</dbReference>
<organism evidence="8 9">
    <name type="scientific">Cellulomonas triticagri</name>
    <dbReference type="NCBI Taxonomy" id="2483352"/>
    <lineage>
        <taxon>Bacteria</taxon>
        <taxon>Bacillati</taxon>
        <taxon>Actinomycetota</taxon>
        <taxon>Actinomycetes</taxon>
        <taxon>Micrococcales</taxon>
        <taxon>Cellulomonadaceae</taxon>
        <taxon>Cellulomonas</taxon>
    </lineage>
</organism>
<name>A0A3M2JHC8_9CELL</name>
<dbReference type="CDD" id="cd01127">
    <property type="entry name" value="TrwB_TraG_TraD_VirD4"/>
    <property type="match status" value="1"/>
</dbReference>
<evidence type="ECO:0000256" key="4">
    <source>
        <dbReference type="ARBA" id="ARBA00022692"/>
    </source>
</evidence>
<dbReference type="Pfam" id="PF02534">
    <property type="entry name" value="T4SS-DNA_transf"/>
    <property type="match status" value="1"/>
</dbReference>
<dbReference type="InterPro" id="IPR032689">
    <property type="entry name" value="TraG-D_C"/>
</dbReference>
<dbReference type="Pfam" id="PF12696">
    <property type="entry name" value="TraG-D_C"/>
    <property type="match status" value="1"/>
</dbReference>
<comment type="caution">
    <text evidence="8">The sequence shown here is derived from an EMBL/GenBank/DDBJ whole genome shotgun (WGS) entry which is preliminary data.</text>
</comment>
<dbReference type="EMBL" id="RFFI01000019">
    <property type="protein sequence ID" value="RMI13222.1"/>
    <property type="molecule type" value="Genomic_DNA"/>
</dbReference>
<evidence type="ECO:0000256" key="3">
    <source>
        <dbReference type="ARBA" id="ARBA00022475"/>
    </source>
</evidence>
<dbReference type="GO" id="GO:0005886">
    <property type="term" value="C:plasma membrane"/>
    <property type="evidence" value="ECO:0007669"/>
    <property type="project" value="UniProtKB-SubCell"/>
</dbReference>
<evidence type="ECO:0000313" key="8">
    <source>
        <dbReference type="EMBL" id="RMI13222.1"/>
    </source>
</evidence>
<evidence type="ECO:0000313" key="9">
    <source>
        <dbReference type="Proteomes" id="UP000269289"/>
    </source>
</evidence>
<dbReference type="InterPro" id="IPR027417">
    <property type="entry name" value="P-loop_NTPase"/>
</dbReference>
<evidence type="ECO:0000259" key="7">
    <source>
        <dbReference type="Pfam" id="PF12696"/>
    </source>
</evidence>
<accession>A0A3M2JHC8</accession>
<dbReference type="Proteomes" id="UP000269289">
    <property type="component" value="Unassembled WGS sequence"/>
</dbReference>
<keyword evidence="3" id="KW-1003">Cell membrane</keyword>